<dbReference type="InterPro" id="IPR001650">
    <property type="entry name" value="Helicase_C-like"/>
</dbReference>
<accession>A0ABQ1ZIA4</accession>
<dbReference type="InterPro" id="IPR011545">
    <property type="entry name" value="DEAD/DEAH_box_helicase_dom"/>
</dbReference>
<sequence>MNTIFDQGNLISKIRDGKEMDKISSYVRINLFEEGPIDTVVLEILSYFKLFQPKYFRTFENEVIESMGLFFKALKPDTLRGALFDLYNQYIIEQFGENYTPMQANIIKQIRTNQFISFSAPTSTGKSFVFRNLIKMASHDVVVIVPSRALINEYYDKVREIVDIKKVNILTFVDRINIKHSLRNVFILTPERARDLFKNREWLNIDFVLFDEAQLSDERSVRGLYFDSIVRRILKTFPNTKCIFAHPFITNPEAQFKKNEIDLEETSFAHQYQQKNVGQIFFVNDTLTNKFYHIGTNKEIMGKHKLESNFDPIEKAIKNGGSVLIYVSKKHIYDKTIYTHFNKYINMCLPIQDADGLKMIESLREYIGASKKDKQFYNSEMLEKLSCGIVIHHGSMPLTARLILEQFTQKGFCRICFATSTLEQGINMPFDVVYLDRFESSSSLSVKNLIGRAGRSTSKQVFDYGSVIVHKSAITSLRKVLMKKEPLSEISHLDIQEDGFDKKYNEFKEAIKNDTFSDEYNLTEADVEKLRSEEVTMIIPILLDMLFQNNDIITTNTEEVDLKEVYQDFHKLYEYYLGRDLEAGEKLVLSNAIKIMLWRIRGRTFKSICQFRYAYASRSTERRELYRIGDNKMAEELAAKYMCGYHDIPDKNLKKYPLFDSNVKAKDVDYDLIVYDTYDYLDKLIGFKLSDIYYAIFFQFYLEHKDDRALQLAKYLKYGTNSIDEIWMLRYGLTFDDIEWAKKCISSIDENEIVFNKNIYELEKEQLKVIEQFIHATN</sequence>
<evidence type="ECO:0000256" key="3">
    <source>
        <dbReference type="ARBA" id="ARBA00022806"/>
    </source>
</evidence>
<dbReference type="InterPro" id="IPR014001">
    <property type="entry name" value="Helicase_ATP-bd"/>
</dbReference>
<dbReference type="SMART" id="SM00490">
    <property type="entry name" value="HELICc"/>
    <property type="match status" value="1"/>
</dbReference>
<dbReference type="PANTHER" id="PTHR47961:SF8">
    <property type="entry name" value="DEXH-BOX ATP-DEPENDENT RNA HELICASE DEXH15 CHLOROPLASTIC"/>
    <property type="match status" value="1"/>
</dbReference>
<evidence type="ECO:0000256" key="4">
    <source>
        <dbReference type="ARBA" id="ARBA00022840"/>
    </source>
</evidence>
<evidence type="ECO:0000256" key="1">
    <source>
        <dbReference type="ARBA" id="ARBA00022741"/>
    </source>
</evidence>
<comment type="caution">
    <text evidence="6">The sequence shown here is derived from an EMBL/GenBank/DDBJ whole genome shotgun (WGS) entry which is preliminary data.</text>
</comment>
<keyword evidence="4" id="KW-0067">ATP-binding</keyword>
<keyword evidence="7" id="KW-1185">Reference proteome</keyword>
<keyword evidence="3" id="KW-0347">Helicase</keyword>
<evidence type="ECO:0000313" key="6">
    <source>
        <dbReference type="EMBL" id="GGH67862.1"/>
    </source>
</evidence>
<evidence type="ECO:0000259" key="5">
    <source>
        <dbReference type="PROSITE" id="PS51192"/>
    </source>
</evidence>
<keyword evidence="2" id="KW-0378">Hydrolase</keyword>
<dbReference type="RefSeq" id="WP_188594294.1">
    <property type="nucleotide sequence ID" value="NZ_BMFU01000011.1"/>
</dbReference>
<dbReference type="Proteomes" id="UP000652153">
    <property type="component" value="Unassembled WGS sequence"/>
</dbReference>
<keyword evidence="1" id="KW-0547">Nucleotide-binding</keyword>
<dbReference type="SMART" id="SM00487">
    <property type="entry name" value="DEXDc"/>
    <property type="match status" value="1"/>
</dbReference>
<feature type="domain" description="Helicase ATP-binding" evidence="5">
    <location>
        <begin position="107"/>
        <end position="236"/>
    </location>
</feature>
<dbReference type="Pfam" id="PF00270">
    <property type="entry name" value="DEAD"/>
    <property type="match status" value="1"/>
</dbReference>
<dbReference type="InterPro" id="IPR027417">
    <property type="entry name" value="P-loop_NTPase"/>
</dbReference>
<dbReference type="SUPFAM" id="SSF52540">
    <property type="entry name" value="P-loop containing nucleoside triphosphate hydrolases"/>
    <property type="match status" value="1"/>
</dbReference>
<evidence type="ECO:0000256" key="2">
    <source>
        <dbReference type="ARBA" id="ARBA00022801"/>
    </source>
</evidence>
<reference evidence="7" key="1">
    <citation type="journal article" date="2019" name="Int. J. Syst. Evol. Microbiol.">
        <title>The Global Catalogue of Microorganisms (GCM) 10K type strain sequencing project: providing services to taxonomists for standard genome sequencing and annotation.</title>
        <authorList>
            <consortium name="The Broad Institute Genomics Platform"/>
            <consortium name="The Broad Institute Genome Sequencing Center for Infectious Disease"/>
            <person name="Wu L."/>
            <person name="Ma J."/>
        </authorList>
    </citation>
    <scope>NUCLEOTIDE SEQUENCE [LARGE SCALE GENOMIC DNA]</scope>
    <source>
        <strain evidence="7">CGMCC 1.12770</strain>
    </source>
</reference>
<protein>
    <recommendedName>
        <fullName evidence="5">Helicase ATP-binding domain-containing protein</fullName>
    </recommendedName>
</protein>
<evidence type="ECO:0000313" key="7">
    <source>
        <dbReference type="Proteomes" id="UP000652153"/>
    </source>
</evidence>
<gene>
    <name evidence="6" type="ORF">GCM10008014_49740</name>
</gene>
<organism evidence="6 7">
    <name type="scientific">Paenibacillus silvae</name>
    <dbReference type="NCBI Taxonomy" id="1325358"/>
    <lineage>
        <taxon>Bacteria</taxon>
        <taxon>Bacillati</taxon>
        <taxon>Bacillota</taxon>
        <taxon>Bacilli</taxon>
        <taxon>Bacillales</taxon>
        <taxon>Paenibacillaceae</taxon>
        <taxon>Paenibacillus</taxon>
    </lineage>
</organism>
<dbReference type="PROSITE" id="PS51192">
    <property type="entry name" value="HELICASE_ATP_BIND_1"/>
    <property type="match status" value="1"/>
</dbReference>
<name>A0ABQ1ZIA4_9BACL</name>
<dbReference type="Pfam" id="PF00271">
    <property type="entry name" value="Helicase_C"/>
    <property type="match status" value="1"/>
</dbReference>
<proteinExistence type="predicted"/>
<dbReference type="EMBL" id="BMFU01000011">
    <property type="protein sequence ID" value="GGH67862.1"/>
    <property type="molecule type" value="Genomic_DNA"/>
</dbReference>
<dbReference type="PANTHER" id="PTHR47961">
    <property type="entry name" value="DNA POLYMERASE THETA, PUTATIVE (AFU_ORTHOLOGUE AFUA_1G05260)-RELATED"/>
    <property type="match status" value="1"/>
</dbReference>
<dbReference type="Gene3D" id="3.40.50.300">
    <property type="entry name" value="P-loop containing nucleotide triphosphate hydrolases"/>
    <property type="match status" value="2"/>
</dbReference>
<dbReference type="InterPro" id="IPR050474">
    <property type="entry name" value="Hel308_SKI2-like"/>
</dbReference>